<accession>A0A323UZF8</accession>
<organism evidence="3 4">
    <name type="scientific">Parazoarcus communis SWub3 = DSM 12120</name>
    <dbReference type="NCBI Taxonomy" id="1121029"/>
    <lineage>
        <taxon>Bacteria</taxon>
        <taxon>Pseudomonadati</taxon>
        <taxon>Pseudomonadota</taxon>
        <taxon>Betaproteobacteria</taxon>
        <taxon>Rhodocyclales</taxon>
        <taxon>Zoogloeaceae</taxon>
        <taxon>Parazoarcus</taxon>
    </lineage>
</organism>
<dbReference type="AlphaFoldDB" id="A0A323UZF8"/>
<dbReference type="GO" id="GO:0009228">
    <property type="term" value="P:thiamine biosynthetic process"/>
    <property type="evidence" value="ECO:0007669"/>
    <property type="project" value="InterPro"/>
</dbReference>
<dbReference type="PANTHER" id="PTHR31528">
    <property type="entry name" value="4-AMINO-5-HYDROXYMETHYL-2-METHYLPYRIMIDINE PHOSPHATE SYNTHASE THI11-RELATED"/>
    <property type="match status" value="1"/>
</dbReference>
<protein>
    <submittedName>
        <fullName evidence="3">ABC transporter permease</fullName>
    </submittedName>
</protein>
<name>A0A323UZF8_9RHOO</name>
<evidence type="ECO:0000313" key="4">
    <source>
        <dbReference type="Proteomes" id="UP000248259"/>
    </source>
</evidence>
<dbReference type="RefSeq" id="WP_110523180.1">
    <property type="nucleotide sequence ID" value="NZ_QKOE01000002.1"/>
</dbReference>
<reference evidence="3 4" key="1">
    <citation type="submission" date="2018-06" db="EMBL/GenBank/DDBJ databases">
        <title>Azoarcus communis strain SWub3 genome.</title>
        <authorList>
            <person name="Zorraquino Salvo V."/>
            <person name="Toubiana D."/>
            <person name="Blumwald E."/>
        </authorList>
    </citation>
    <scope>NUCLEOTIDE SEQUENCE [LARGE SCALE GENOMIC DNA]</scope>
    <source>
        <strain evidence="3 4">SWub3</strain>
    </source>
</reference>
<dbReference type="Gene3D" id="3.40.190.10">
    <property type="entry name" value="Periplasmic binding protein-like II"/>
    <property type="match status" value="2"/>
</dbReference>
<dbReference type="Proteomes" id="UP000248259">
    <property type="component" value="Unassembled WGS sequence"/>
</dbReference>
<dbReference type="PANTHER" id="PTHR31528:SF15">
    <property type="entry name" value="RIBOFLAVIN-BINDING PROTEIN RIBY"/>
    <property type="match status" value="1"/>
</dbReference>
<feature type="signal peptide" evidence="1">
    <location>
        <begin position="1"/>
        <end position="25"/>
    </location>
</feature>
<dbReference type="EMBL" id="QKOE01000002">
    <property type="protein sequence ID" value="PZA17837.1"/>
    <property type="molecule type" value="Genomic_DNA"/>
</dbReference>
<dbReference type="InterPro" id="IPR027939">
    <property type="entry name" value="NMT1/THI5"/>
</dbReference>
<gene>
    <name evidence="3" type="ORF">DNK49_04780</name>
</gene>
<evidence type="ECO:0000259" key="2">
    <source>
        <dbReference type="Pfam" id="PF09084"/>
    </source>
</evidence>
<feature type="chain" id="PRO_5016351924" evidence="1">
    <location>
        <begin position="26"/>
        <end position="344"/>
    </location>
</feature>
<evidence type="ECO:0000313" key="3">
    <source>
        <dbReference type="EMBL" id="PZA17837.1"/>
    </source>
</evidence>
<dbReference type="SUPFAM" id="SSF53850">
    <property type="entry name" value="Periplasmic binding protein-like II"/>
    <property type="match status" value="1"/>
</dbReference>
<sequence length="344" mass="37558">MNRRHFLATLPAFATLASLPGVARAQHAAGLTPLRFSLDFRVTSQTSPFFLAQSKAYYRDEGLDVTIDVGAGSVASITRIATGAYDLALGDLSALIEFQAQNPDSNSVKAVYQYYNRAPFAIIGRKDRGITNDFASLAGKKVAAAAVESTRRMWPMLARHLNLDVKLFEWVTTDFAVRDNVLLRGDVDAATYFHDSAASLFARMPEKEFSVLKYADTGLDLYGNAILASQKLIAERPQVVAAFLRATNRALRETVSDAAPALAAIKAREPILNMEMETVRWQITRDYVAAADARTDGLGAVRMDLVERQIAAVAATFDLARPPRAEALYDLSLLPAAAERKVLA</sequence>
<keyword evidence="4" id="KW-1185">Reference proteome</keyword>
<comment type="caution">
    <text evidence="3">The sequence shown here is derived from an EMBL/GenBank/DDBJ whole genome shotgun (WGS) entry which is preliminary data.</text>
</comment>
<proteinExistence type="predicted"/>
<dbReference type="InterPro" id="IPR015168">
    <property type="entry name" value="SsuA/THI5"/>
</dbReference>
<dbReference type="OrthoDB" id="8555942at2"/>
<keyword evidence="1" id="KW-0732">Signal</keyword>
<feature type="domain" description="SsuA/THI5-like" evidence="2">
    <location>
        <begin position="45"/>
        <end position="256"/>
    </location>
</feature>
<dbReference type="Pfam" id="PF09084">
    <property type="entry name" value="NMT1"/>
    <property type="match status" value="1"/>
</dbReference>
<evidence type="ECO:0000256" key="1">
    <source>
        <dbReference type="SAM" id="SignalP"/>
    </source>
</evidence>